<dbReference type="Pfam" id="PF07670">
    <property type="entry name" value="Gate"/>
    <property type="match status" value="2"/>
</dbReference>
<comment type="function">
    <text evidence="1 17">Probable transporter of a GTP-driven Fe(2+) uptake system.</text>
</comment>
<keyword evidence="13 17" id="KW-0472">Membrane</keyword>
<keyword evidence="7 17" id="KW-0812">Transmembrane</keyword>
<dbReference type="GO" id="GO:0046872">
    <property type="term" value="F:metal ion binding"/>
    <property type="evidence" value="ECO:0007669"/>
    <property type="project" value="UniProtKB-KW"/>
</dbReference>
<dbReference type="Gene3D" id="3.40.50.300">
    <property type="entry name" value="P-loop containing nucleotide triphosphate hydrolases"/>
    <property type="match status" value="1"/>
</dbReference>
<dbReference type="PANTHER" id="PTHR43185:SF1">
    <property type="entry name" value="FE(2+) TRANSPORTER FEOB"/>
    <property type="match status" value="1"/>
</dbReference>
<keyword evidence="16" id="KW-0460">Magnesium</keyword>
<evidence type="ECO:0000256" key="7">
    <source>
        <dbReference type="ARBA" id="ARBA00022692"/>
    </source>
</evidence>
<proteinExistence type="inferred from homology"/>
<accession>A0A0D6DWG7</accession>
<dbReference type="STRING" id="1364.LP2241_20458"/>
<keyword evidence="4" id="KW-1003">Cell membrane</keyword>
<dbReference type="Pfam" id="PF07664">
    <property type="entry name" value="FeoB_C"/>
    <property type="match status" value="1"/>
</dbReference>
<dbReference type="KEGG" id="lpk:LACPI_0892"/>
<evidence type="ECO:0000256" key="11">
    <source>
        <dbReference type="ARBA" id="ARBA00023065"/>
    </source>
</evidence>
<sequence>MTDNKRFALVGNPNSGKTSTFNILTGSNQYVGNWPGVTVERKSGKYTKDKSIAIQDLPGIYSLSPFTPEEKVTRDYLLSDDYDVVINIVDATNIERNLYLTTQLIEIGKPVVLALNMTDLLVRNNIFIDTEKLSYALGVPVVNISALKNKGFDALIAASKKAITPDVVLSYDERFEATIAEISEVTTIENRFTLIKLFENDAEMIELAKLTPAQAAEVSEIVTIAEKIFLDDRQSIVVNERYQYLTTMVAMVESKTQGVRLNISDKIDSFVTSRIFGLPFFLFVMWAVYYISIQTVGIGGTNWVNDVLFGELVPNFAQKALDFLHIAPIGQGLILDGIVAGVGSVLGFIPQIFVLFVCLGILEDSGYMSRVAFVMDRIFRRFGLSGKSFIPMLIATGCGIPGVMASRTIENERDRRITIMVTTFMPCSAKLPVIALVAGALFPNNSLIAPSAYFVGILTIIISGIMLKKTKMLGGSVTPFIMELPNYHLPKWSNVLKYAFDKGLSFIKRAGTIILATTILLWFLQTFDFHLHIVETDKSILADIGRAIMPVFEPLGWTSWQATVSTFTGLLAKETLVSTMGVLYHAKAGTALETAMQSNFTQLSAYTLLLFNLLCAPCFAAIGAIYREMGNAKWTGIAVGFQCGIAYIFSFIVFQLGSVFATGQVGIGAVLAVIALAIGCYFLFRKQTYVGASLKESVNV</sequence>
<organism evidence="19 20">
    <name type="scientific">Pseudolactococcus piscium MKFS47</name>
    <dbReference type="NCBI Taxonomy" id="297352"/>
    <lineage>
        <taxon>Bacteria</taxon>
        <taxon>Bacillati</taxon>
        <taxon>Bacillota</taxon>
        <taxon>Bacilli</taxon>
        <taxon>Lactobacillales</taxon>
        <taxon>Streptococcaceae</taxon>
        <taxon>Pseudolactococcus</taxon>
    </lineage>
</organism>
<evidence type="ECO:0000256" key="1">
    <source>
        <dbReference type="ARBA" id="ARBA00003926"/>
    </source>
</evidence>
<feature type="transmembrane region" description="Helical" evidence="17">
    <location>
        <begin position="637"/>
        <end position="657"/>
    </location>
</feature>
<dbReference type="HOGENOM" id="CLU_013350_2_0_9"/>
<evidence type="ECO:0000256" key="16">
    <source>
        <dbReference type="PIRSR" id="PIRSR603373-2"/>
    </source>
</evidence>
<dbReference type="InterPro" id="IPR011640">
    <property type="entry name" value="Fe2_transport_prot_B_C"/>
</dbReference>
<evidence type="ECO:0000256" key="4">
    <source>
        <dbReference type="ARBA" id="ARBA00022475"/>
    </source>
</evidence>
<dbReference type="Pfam" id="PF17910">
    <property type="entry name" value="FeoB_Cyto"/>
    <property type="match status" value="1"/>
</dbReference>
<reference evidence="20" key="1">
    <citation type="submission" date="2015-01" db="EMBL/GenBank/DDBJ databases">
        <authorList>
            <person name="Andreevskaya M."/>
        </authorList>
    </citation>
    <scope>NUCLEOTIDE SEQUENCE [LARGE SCALE GENOMIC DNA]</scope>
    <source>
        <strain evidence="20">MKFS47</strain>
    </source>
</reference>
<dbReference type="GO" id="GO:0005886">
    <property type="term" value="C:plasma membrane"/>
    <property type="evidence" value="ECO:0007669"/>
    <property type="project" value="UniProtKB-SubCell"/>
</dbReference>
<dbReference type="AlphaFoldDB" id="A0A0D6DWG7"/>
<feature type="binding site" evidence="16">
    <location>
        <position position="25"/>
    </location>
    <ligand>
        <name>Mg(2+)</name>
        <dbReference type="ChEBI" id="CHEBI:18420"/>
        <label>2</label>
    </ligand>
</feature>
<gene>
    <name evidence="19" type="ORF">LACPI_0892</name>
</gene>
<keyword evidence="16" id="KW-0479">Metal-binding</keyword>
<feature type="transmembrane region" description="Helical" evidence="17">
    <location>
        <begin position="333"/>
        <end position="362"/>
    </location>
</feature>
<name>A0A0D6DWG7_9LACT</name>
<feature type="binding site" evidence="15">
    <location>
        <begin position="11"/>
        <end position="18"/>
    </location>
    <ligand>
        <name>GTP</name>
        <dbReference type="ChEBI" id="CHEBI:37565"/>
        <label>1</label>
    </ligand>
</feature>
<feature type="transmembrane region" description="Helical" evidence="17">
    <location>
        <begin position="663"/>
        <end position="684"/>
    </location>
</feature>
<dbReference type="Pfam" id="PF02421">
    <property type="entry name" value="FeoB_N"/>
    <property type="match status" value="1"/>
</dbReference>
<evidence type="ECO:0000256" key="15">
    <source>
        <dbReference type="PIRSR" id="PIRSR603373-1"/>
    </source>
</evidence>
<dbReference type="RefSeq" id="WP_047915276.1">
    <property type="nucleotide sequence ID" value="NZ_LN774769.1"/>
</dbReference>
<evidence type="ECO:0000256" key="10">
    <source>
        <dbReference type="ARBA" id="ARBA00023004"/>
    </source>
</evidence>
<feature type="binding site" evidence="15">
    <location>
        <begin position="116"/>
        <end position="119"/>
    </location>
    <ligand>
        <name>GTP</name>
        <dbReference type="ChEBI" id="CHEBI:37565"/>
        <label>4</label>
    </ligand>
</feature>
<feature type="binding site" evidence="16">
    <location>
        <position position="22"/>
    </location>
    <ligand>
        <name>Mg(2+)</name>
        <dbReference type="ChEBI" id="CHEBI:18420"/>
        <label>1</label>
    </ligand>
</feature>
<evidence type="ECO:0000256" key="5">
    <source>
        <dbReference type="ARBA" id="ARBA00022496"/>
    </source>
</evidence>
<feature type="transmembrane region" description="Helical" evidence="17">
    <location>
        <begin position="506"/>
        <end position="524"/>
    </location>
</feature>
<dbReference type="PROSITE" id="PS51711">
    <property type="entry name" value="G_FEOB"/>
    <property type="match status" value="1"/>
</dbReference>
<feature type="domain" description="FeoB-type G" evidence="18">
    <location>
        <begin position="4"/>
        <end position="165"/>
    </location>
</feature>
<keyword evidence="5 17" id="KW-0410">Iron transport</keyword>
<evidence type="ECO:0000256" key="8">
    <source>
        <dbReference type="ARBA" id="ARBA00022741"/>
    </source>
</evidence>
<feature type="transmembrane region" description="Helical" evidence="17">
    <location>
        <begin position="603"/>
        <end position="625"/>
    </location>
</feature>
<comment type="similarity">
    <text evidence="17">Belongs to the TRAFAC class TrmE-Era-EngA-EngB-Septin-like GTPase superfamily. FeoB GTPase (TC 9.A.8) family.</text>
</comment>
<dbReference type="Gene3D" id="1.10.287.1770">
    <property type="match status" value="1"/>
</dbReference>
<feature type="transmembrane region" description="Helical" evidence="17">
    <location>
        <begin position="447"/>
        <end position="467"/>
    </location>
</feature>
<dbReference type="InterPro" id="IPR050860">
    <property type="entry name" value="FeoB_GTPase"/>
</dbReference>
<feature type="transmembrane region" description="Helical" evidence="17">
    <location>
        <begin position="275"/>
        <end position="293"/>
    </location>
</feature>
<protein>
    <recommendedName>
        <fullName evidence="14 17">Ferrous iron transport protein B</fullName>
    </recommendedName>
</protein>
<evidence type="ECO:0000313" key="20">
    <source>
        <dbReference type="Proteomes" id="UP000033166"/>
    </source>
</evidence>
<evidence type="ECO:0000256" key="2">
    <source>
        <dbReference type="ARBA" id="ARBA00004429"/>
    </source>
</evidence>
<evidence type="ECO:0000313" key="19">
    <source>
        <dbReference type="EMBL" id="CEN28092.1"/>
    </source>
</evidence>
<feature type="binding site" evidence="15">
    <location>
        <begin position="56"/>
        <end position="59"/>
    </location>
    <ligand>
        <name>GTP</name>
        <dbReference type="ChEBI" id="CHEBI:37565"/>
        <label>3</label>
    </ligand>
</feature>
<evidence type="ECO:0000256" key="3">
    <source>
        <dbReference type="ARBA" id="ARBA00022448"/>
    </source>
</evidence>
<evidence type="ECO:0000256" key="13">
    <source>
        <dbReference type="ARBA" id="ARBA00023136"/>
    </source>
</evidence>
<dbReference type="GO" id="GO:0005525">
    <property type="term" value="F:GTP binding"/>
    <property type="evidence" value="ECO:0007669"/>
    <property type="project" value="UniProtKB-KW"/>
</dbReference>
<feature type="binding site" evidence="15">
    <location>
        <begin position="36"/>
        <end position="40"/>
    </location>
    <ligand>
        <name>GTP</name>
        <dbReference type="ChEBI" id="CHEBI:37565"/>
        <label>1</label>
    </ligand>
</feature>
<keyword evidence="10 17" id="KW-0408">Iron</keyword>
<dbReference type="SUPFAM" id="SSF52540">
    <property type="entry name" value="P-loop containing nucleoside triphosphate hydrolases"/>
    <property type="match status" value="1"/>
</dbReference>
<evidence type="ECO:0000256" key="6">
    <source>
        <dbReference type="ARBA" id="ARBA00022519"/>
    </source>
</evidence>
<feature type="binding site" evidence="16">
    <location>
        <position position="26"/>
    </location>
    <ligand>
        <name>Mg(2+)</name>
        <dbReference type="ChEBI" id="CHEBI:18420"/>
        <label>2</label>
    </ligand>
</feature>
<dbReference type="InterPro" id="IPR011642">
    <property type="entry name" value="Gate_dom"/>
</dbReference>
<evidence type="ECO:0000259" key="18">
    <source>
        <dbReference type="PROSITE" id="PS51711"/>
    </source>
</evidence>
<keyword evidence="12 15" id="KW-0342">GTP-binding</keyword>
<dbReference type="PANTHER" id="PTHR43185">
    <property type="entry name" value="FERROUS IRON TRANSPORT PROTEIN B"/>
    <property type="match status" value="1"/>
</dbReference>
<dbReference type="CDD" id="cd01879">
    <property type="entry name" value="FeoB"/>
    <property type="match status" value="1"/>
</dbReference>
<comment type="subcellular location">
    <subcellularLocation>
        <location evidence="2">Cell inner membrane</location>
        <topology evidence="2">Multi-pass membrane protein</topology>
    </subcellularLocation>
    <subcellularLocation>
        <location evidence="17">Cell membrane</location>
        <topology evidence="17">Multi-pass membrane protein</topology>
    </subcellularLocation>
</comment>
<evidence type="ECO:0000256" key="12">
    <source>
        <dbReference type="ARBA" id="ARBA00023134"/>
    </source>
</evidence>
<dbReference type="NCBIfam" id="TIGR00437">
    <property type="entry name" value="feoB"/>
    <property type="match status" value="1"/>
</dbReference>
<evidence type="ECO:0000256" key="17">
    <source>
        <dbReference type="RuleBase" id="RU362098"/>
    </source>
</evidence>
<dbReference type="GO" id="GO:0015093">
    <property type="term" value="F:ferrous iron transmembrane transporter activity"/>
    <property type="evidence" value="ECO:0007669"/>
    <property type="project" value="UniProtKB-UniRule"/>
</dbReference>
<keyword evidence="11" id="KW-0406">Ion transport</keyword>
<dbReference type="InterPro" id="IPR027417">
    <property type="entry name" value="P-loop_NTPase"/>
</dbReference>
<dbReference type="Proteomes" id="UP000033166">
    <property type="component" value="Chromosome I"/>
</dbReference>
<dbReference type="FunFam" id="3.40.50.300:FF:000426">
    <property type="entry name" value="Ferrous iron transport protein B"/>
    <property type="match status" value="1"/>
</dbReference>
<dbReference type="InterPro" id="IPR041069">
    <property type="entry name" value="FeoB_Cyto"/>
</dbReference>
<keyword evidence="9 17" id="KW-1133">Transmembrane helix</keyword>
<keyword evidence="8 15" id="KW-0547">Nucleotide-binding</keyword>
<feature type="transmembrane region" description="Helical" evidence="17">
    <location>
        <begin position="382"/>
        <end position="405"/>
    </location>
</feature>
<dbReference type="InterPro" id="IPR003373">
    <property type="entry name" value="Fe2_transport_prot-B"/>
</dbReference>
<dbReference type="EMBL" id="LN774769">
    <property type="protein sequence ID" value="CEN28092.1"/>
    <property type="molecule type" value="Genomic_DNA"/>
</dbReference>
<evidence type="ECO:0000256" key="14">
    <source>
        <dbReference type="NCBIfam" id="TIGR00437"/>
    </source>
</evidence>
<dbReference type="InterPro" id="IPR030389">
    <property type="entry name" value="G_FEOB_dom"/>
</dbReference>
<feature type="transmembrane region" description="Helical" evidence="17">
    <location>
        <begin position="417"/>
        <end position="441"/>
    </location>
</feature>
<keyword evidence="3 17" id="KW-0813">Transport</keyword>
<keyword evidence="6" id="KW-0997">Cell inner membrane</keyword>
<evidence type="ECO:0000256" key="9">
    <source>
        <dbReference type="ARBA" id="ARBA00022989"/>
    </source>
</evidence>